<dbReference type="Proteomes" id="UP001614394">
    <property type="component" value="Unassembled WGS sequence"/>
</dbReference>
<dbReference type="PANTHER" id="PTHR11544">
    <property type="entry name" value="COLD SHOCK DOMAIN CONTAINING PROTEINS"/>
    <property type="match status" value="1"/>
</dbReference>
<dbReference type="SUPFAM" id="SSF50249">
    <property type="entry name" value="Nucleic acid-binding proteins"/>
    <property type="match status" value="1"/>
</dbReference>
<evidence type="ECO:0000259" key="4">
    <source>
        <dbReference type="PROSITE" id="PS51857"/>
    </source>
</evidence>
<reference evidence="5 6" key="1">
    <citation type="submission" date="2024-10" db="EMBL/GenBank/DDBJ databases">
        <title>The Natural Products Discovery Center: Release of the First 8490 Sequenced Strains for Exploring Actinobacteria Biosynthetic Diversity.</title>
        <authorList>
            <person name="Kalkreuter E."/>
            <person name="Kautsar S.A."/>
            <person name="Yang D."/>
            <person name="Bader C.D."/>
            <person name="Teijaro C.N."/>
            <person name="Fluegel L."/>
            <person name="Davis C.M."/>
            <person name="Simpson J.R."/>
            <person name="Lauterbach L."/>
            <person name="Steele A.D."/>
            <person name="Gui C."/>
            <person name="Meng S."/>
            <person name="Li G."/>
            <person name="Viehrig K."/>
            <person name="Ye F."/>
            <person name="Su P."/>
            <person name="Kiefer A.F."/>
            <person name="Nichols A."/>
            <person name="Cepeda A.J."/>
            <person name="Yan W."/>
            <person name="Fan B."/>
            <person name="Jiang Y."/>
            <person name="Adhikari A."/>
            <person name="Zheng C.-J."/>
            <person name="Schuster L."/>
            <person name="Cowan T.M."/>
            <person name="Smanski M.J."/>
            <person name="Chevrette M.G."/>
            <person name="De Carvalho L.P.S."/>
            <person name="Shen B."/>
        </authorList>
    </citation>
    <scope>NUCLEOTIDE SEQUENCE [LARGE SCALE GENOMIC DNA]</scope>
    <source>
        <strain evidence="5 6">NPDC053399</strain>
    </source>
</reference>
<dbReference type="PRINTS" id="PR00050">
    <property type="entry name" value="COLDSHOCK"/>
</dbReference>
<dbReference type="InterPro" id="IPR002059">
    <property type="entry name" value="CSP_DNA-bd"/>
</dbReference>
<comment type="caution">
    <text evidence="5">The sequence shown here is derived from an EMBL/GenBank/DDBJ whole genome shotgun (WGS) entry which is preliminary data.</text>
</comment>
<dbReference type="CDD" id="cd04458">
    <property type="entry name" value="CSP_CDS"/>
    <property type="match status" value="1"/>
</dbReference>
<evidence type="ECO:0000256" key="3">
    <source>
        <dbReference type="RuleBase" id="RU000408"/>
    </source>
</evidence>
<proteinExistence type="predicted"/>
<feature type="domain" description="CSD" evidence="4">
    <location>
        <begin position="3"/>
        <end position="64"/>
    </location>
</feature>
<keyword evidence="6" id="KW-1185">Reference proteome</keyword>
<dbReference type="InterPro" id="IPR011129">
    <property type="entry name" value="CSD"/>
</dbReference>
<comment type="subcellular location">
    <subcellularLocation>
        <location evidence="1 3">Cytoplasm</location>
    </subcellularLocation>
</comment>
<gene>
    <name evidence="5" type="ORF">ACIGXA_15810</name>
</gene>
<evidence type="ECO:0000313" key="5">
    <source>
        <dbReference type="EMBL" id="MFI9101982.1"/>
    </source>
</evidence>
<dbReference type="InterPro" id="IPR012156">
    <property type="entry name" value="Cold_shock_CspA"/>
</dbReference>
<organism evidence="5 6">
    <name type="scientific">Streptomyces fildesensis</name>
    <dbReference type="NCBI Taxonomy" id="375757"/>
    <lineage>
        <taxon>Bacteria</taxon>
        <taxon>Bacillati</taxon>
        <taxon>Actinomycetota</taxon>
        <taxon>Actinomycetes</taxon>
        <taxon>Kitasatosporales</taxon>
        <taxon>Streptomycetaceae</taxon>
        <taxon>Streptomyces</taxon>
    </lineage>
</organism>
<dbReference type="PIRSF" id="PIRSF002599">
    <property type="entry name" value="Cold_shock_A"/>
    <property type="match status" value="1"/>
</dbReference>
<dbReference type="InterPro" id="IPR012340">
    <property type="entry name" value="NA-bd_OB-fold"/>
</dbReference>
<evidence type="ECO:0000256" key="2">
    <source>
        <dbReference type="ARBA" id="ARBA00022490"/>
    </source>
</evidence>
<evidence type="ECO:0000313" key="6">
    <source>
        <dbReference type="Proteomes" id="UP001614394"/>
    </source>
</evidence>
<dbReference type="InterPro" id="IPR050181">
    <property type="entry name" value="Cold_shock_domain"/>
</dbReference>
<keyword evidence="2" id="KW-0963">Cytoplasm</keyword>
<name>A0ABW8C7Y4_9ACTN</name>
<dbReference type="EMBL" id="JBITYG010000004">
    <property type="protein sequence ID" value="MFI9101982.1"/>
    <property type="molecule type" value="Genomic_DNA"/>
</dbReference>
<accession>A0ABW8C7Y4</accession>
<evidence type="ECO:0000256" key="1">
    <source>
        <dbReference type="ARBA" id="ARBA00004496"/>
    </source>
</evidence>
<dbReference type="PROSITE" id="PS00352">
    <property type="entry name" value="CSD_1"/>
    <property type="match status" value="1"/>
</dbReference>
<protein>
    <submittedName>
        <fullName evidence="5">Cold-shock protein</fullName>
    </submittedName>
</protein>
<dbReference type="Gene3D" id="2.40.50.140">
    <property type="entry name" value="Nucleic acid-binding proteins"/>
    <property type="match status" value="1"/>
</dbReference>
<dbReference type="Pfam" id="PF00313">
    <property type="entry name" value="CSD"/>
    <property type="match status" value="1"/>
</dbReference>
<dbReference type="InterPro" id="IPR019844">
    <property type="entry name" value="CSD_CS"/>
</dbReference>
<sequence length="65" mass="6853">MAKLNGKIKWFNPGKGFGFITPADGGADVFVHGKNIEGNVADDKAVEYELGDGPKGLHALNVKVV</sequence>
<dbReference type="SMART" id="SM00357">
    <property type="entry name" value="CSP"/>
    <property type="match status" value="1"/>
</dbReference>
<dbReference type="RefSeq" id="WP_399649048.1">
    <property type="nucleotide sequence ID" value="NZ_JBITYG010000004.1"/>
</dbReference>
<dbReference type="PROSITE" id="PS51857">
    <property type="entry name" value="CSD_2"/>
    <property type="match status" value="1"/>
</dbReference>